<dbReference type="EMBL" id="ML213592">
    <property type="protein sequence ID" value="TFK42890.1"/>
    <property type="molecule type" value="Genomic_DNA"/>
</dbReference>
<protein>
    <submittedName>
        <fullName evidence="1">Uncharacterized protein</fullName>
    </submittedName>
</protein>
<organism evidence="1 2">
    <name type="scientific">Crucibulum laeve</name>
    <dbReference type="NCBI Taxonomy" id="68775"/>
    <lineage>
        <taxon>Eukaryota</taxon>
        <taxon>Fungi</taxon>
        <taxon>Dikarya</taxon>
        <taxon>Basidiomycota</taxon>
        <taxon>Agaricomycotina</taxon>
        <taxon>Agaricomycetes</taxon>
        <taxon>Agaricomycetidae</taxon>
        <taxon>Agaricales</taxon>
        <taxon>Agaricineae</taxon>
        <taxon>Nidulariaceae</taxon>
        <taxon>Crucibulum</taxon>
    </lineage>
</organism>
<proteinExistence type="predicted"/>
<sequence length="76" mass="8748">MYLCSINPSPYHKKHEHRHEVCSSIDIQIRDIQRKRKMLESLLYLPSAYGRPGFCPCPVCLSLALCTWGAYINVPV</sequence>
<reference evidence="1 2" key="1">
    <citation type="journal article" date="2019" name="Nat. Ecol. Evol.">
        <title>Megaphylogeny resolves global patterns of mushroom evolution.</title>
        <authorList>
            <person name="Varga T."/>
            <person name="Krizsan K."/>
            <person name="Foldi C."/>
            <person name="Dima B."/>
            <person name="Sanchez-Garcia M."/>
            <person name="Sanchez-Ramirez S."/>
            <person name="Szollosi G.J."/>
            <person name="Szarkandi J.G."/>
            <person name="Papp V."/>
            <person name="Albert L."/>
            <person name="Andreopoulos W."/>
            <person name="Angelini C."/>
            <person name="Antonin V."/>
            <person name="Barry K.W."/>
            <person name="Bougher N.L."/>
            <person name="Buchanan P."/>
            <person name="Buyck B."/>
            <person name="Bense V."/>
            <person name="Catcheside P."/>
            <person name="Chovatia M."/>
            <person name="Cooper J."/>
            <person name="Damon W."/>
            <person name="Desjardin D."/>
            <person name="Finy P."/>
            <person name="Geml J."/>
            <person name="Haridas S."/>
            <person name="Hughes K."/>
            <person name="Justo A."/>
            <person name="Karasinski D."/>
            <person name="Kautmanova I."/>
            <person name="Kiss B."/>
            <person name="Kocsube S."/>
            <person name="Kotiranta H."/>
            <person name="LaButti K.M."/>
            <person name="Lechner B.E."/>
            <person name="Liimatainen K."/>
            <person name="Lipzen A."/>
            <person name="Lukacs Z."/>
            <person name="Mihaltcheva S."/>
            <person name="Morgado L.N."/>
            <person name="Niskanen T."/>
            <person name="Noordeloos M.E."/>
            <person name="Ohm R.A."/>
            <person name="Ortiz-Santana B."/>
            <person name="Ovrebo C."/>
            <person name="Racz N."/>
            <person name="Riley R."/>
            <person name="Savchenko A."/>
            <person name="Shiryaev A."/>
            <person name="Soop K."/>
            <person name="Spirin V."/>
            <person name="Szebenyi C."/>
            <person name="Tomsovsky M."/>
            <person name="Tulloss R.E."/>
            <person name="Uehling J."/>
            <person name="Grigoriev I.V."/>
            <person name="Vagvolgyi C."/>
            <person name="Papp T."/>
            <person name="Martin F.M."/>
            <person name="Miettinen O."/>
            <person name="Hibbett D.S."/>
            <person name="Nagy L.G."/>
        </authorList>
    </citation>
    <scope>NUCLEOTIDE SEQUENCE [LARGE SCALE GENOMIC DNA]</scope>
    <source>
        <strain evidence="1 2">CBS 166.37</strain>
    </source>
</reference>
<dbReference type="Proteomes" id="UP000308652">
    <property type="component" value="Unassembled WGS sequence"/>
</dbReference>
<keyword evidence="2" id="KW-1185">Reference proteome</keyword>
<evidence type="ECO:0000313" key="2">
    <source>
        <dbReference type="Proteomes" id="UP000308652"/>
    </source>
</evidence>
<gene>
    <name evidence="1" type="ORF">BDQ12DRAFT_676962</name>
</gene>
<evidence type="ECO:0000313" key="1">
    <source>
        <dbReference type="EMBL" id="TFK42890.1"/>
    </source>
</evidence>
<name>A0A5C3MCK1_9AGAR</name>
<accession>A0A5C3MCK1</accession>
<dbReference type="AlphaFoldDB" id="A0A5C3MCK1"/>